<organism evidence="1 2">
    <name type="scientific">Pristionchus fissidentatus</name>
    <dbReference type="NCBI Taxonomy" id="1538716"/>
    <lineage>
        <taxon>Eukaryota</taxon>
        <taxon>Metazoa</taxon>
        <taxon>Ecdysozoa</taxon>
        <taxon>Nematoda</taxon>
        <taxon>Chromadorea</taxon>
        <taxon>Rhabditida</taxon>
        <taxon>Rhabditina</taxon>
        <taxon>Diplogasteromorpha</taxon>
        <taxon>Diplogasteroidea</taxon>
        <taxon>Neodiplogasteridae</taxon>
        <taxon>Pristionchus</taxon>
    </lineage>
</organism>
<dbReference type="EMBL" id="BTSY01000002">
    <property type="protein sequence ID" value="GMT16626.1"/>
    <property type="molecule type" value="Genomic_DNA"/>
</dbReference>
<protein>
    <submittedName>
        <fullName evidence="1">Uncharacterized protein</fullName>
    </submittedName>
</protein>
<feature type="non-terminal residue" evidence="1">
    <location>
        <position position="110"/>
    </location>
</feature>
<reference evidence="1" key="1">
    <citation type="submission" date="2023-10" db="EMBL/GenBank/DDBJ databases">
        <title>Genome assembly of Pristionchus species.</title>
        <authorList>
            <person name="Yoshida K."/>
            <person name="Sommer R.J."/>
        </authorList>
    </citation>
    <scope>NUCLEOTIDE SEQUENCE</scope>
    <source>
        <strain evidence="1">RS5133</strain>
    </source>
</reference>
<proteinExistence type="predicted"/>
<accession>A0AAV5VD15</accession>
<sequence>LFCSLHSTASVDHCRLHHARSLWCVLHDVVLRLAVIALLIRQNRLPQPVKVRTQFLIEDEALQECLADVVGDGGGRVHRRLLVEDSHFGLCIVHSWEGIGCAAGEDLPQK</sequence>
<feature type="non-terminal residue" evidence="1">
    <location>
        <position position="1"/>
    </location>
</feature>
<dbReference type="Proteomes" id="UP001432322">
    <property type="component" value="Unassembled WGS sequence"/>
</dbReference>
<name>A0AAV5VD15_9BILA</name>
<gene>
    <name evidence="1" type="ORF">PFISCL1PPCAC_7923</name>
</gene>
<comment type="caution">
    <text evidence="1">The sequence shown here is derived from an EMBL/GenBank/DDBJ whole genome shotgun (WGS) entry which is preliminary data.</text>
</comment>
<dbReference type="AlphaFoldDB" id="A0AAV5VD15"/>
<evidence type="ECO:0000313" key="2">
    <source>
        <dbReference type="Proteomes" id="UP001432322"/>
    </source>
</evidence>
<keyword evidence="2" id="KW-1185">Reference proteome</keyword>
<evidence type="ECO:0000313" key="1">
    <source>
        <dbReference type="EMBL" id="GMT16626.1"/>
    </source>
</evidence>